<dbReference type="GO" id="GO:0005886">
    <property type="term" value="C:plasma membrane"/>
    <property type="evidence" value="ECO:0007669"/>
    <property type="project" value="UniProtKB-SubCell"/>
</dbReference>
<reference evidence="12" key="2">
    <citation type="submission" date="2025-09" db="UniProtKB">
        <authorList>
            <consortium name="Ensembl"/>
        </authorList>
    </citation>
    <scope>IDENTIFICATION</scope>
</reference>
<evidence type="ECO:0000256" key="10">
    <source>
        <dbReference type="SAM" id="Phobius"/>
    </source>
</evidence>
<feature type="transmembrane region" description="Helical" evidence="10">
    <location>
        <begin position="218"/>
        <end position="242"/>
    </location>
</feature>
<evidence type="ECO:0000256" key="8">
    <source>
        <dbReference type="ARBA" id="ARBA00023224"/>
    </source>
</evidence>
<dbReference type="Ensembl" id="ENSPMGT00000018232.1">
    <property type="protein sequence ID" value="ENSPMGP00000017076.1"/>
    <property type="gene ID" value="ENSPMGG00000013991.1"/>
</dbReference>
<keyword evidence="6 10" id="KW-0472">Membrane</keyword>
<keyword evidence="5 9" id="KW-0297">G-protein coupled receptor</keyword>
<comment type="similarity">
    <text evidence="9">Belongs to the G-protein coupled receptor 1 family.</text>
</comment>
<feature type="transmembrane region" description="Helical" evidence="10">
    <location>
        <begin position="275"/>
        <end position="299"/>
    </location>
</feature>
<keyword evidence="2" id="KW-1003">Cell membrane</keyword>
<dbReference type="InterPro" id="IPR000276">
    <property type="entry name" value="GPCR_Rhodpsn"/>
</dbReference>
<dbReference type="InterPro" id="IPR017452">
    <property type="entry name" value="GPCR_Rhodpsn_7TM"/>
</dbReference>
<keyword evidence="8 9" id="KW-0807">Transducer</keyword>
<dbReference type="SUPFAM" id="SSF81321">
    <property type="entry name" value="Family A G protein-coupled receptor-like"/>
    <property type="match status" value="1"/>
</dbReference>
<feature type="transmembrane region" description="Helical" evidence="10">
    <location>
        <begin position="172"/>
        <end position="194"/>
    </location>
</feature>
<evidence type="ECO:0000256" key="9">
    <source>
        <dbReference type="RuleBase" id="RU000688"/>
    </source>
</evidence>
<dbReference type="GO" id="GO:0004930">
    <property type="term" value="F:G protein-coupled receptor activity"/>
    <property type="evidence" value="ECO:0007669"/>
    <property type="project" value="UniProtKB-KW"/>
</dbReference>
<dbReference type="PRINTS" id="PR01157">
    <property type="entry name" value="P2YPURNOCPTR"/>
</dbReference>
<evidence type="ECO:0000256" key="5">
    <source>
        <dbReference type="ARBA" id="ARBA00023040"/>
    </source>
</evidence>
<evidence type="ECO:0000256" key="6">
    <source>
        <dbReference type="ARBA" id="ARBA00023136"/>
    </source>
</evidence>
<dbReference type="PRINTS" id="PR00237">
    <property type="entry name" value="GPCRRHODOPSN"/>
</dbReference>
<evidence type="ECO:0000313" key="13">
    <source>
        <dbReference type="Proteomes" id="UP000261520"/>
    </source>
</evidence>
<evidence type="ECO:0000313" key="12">
    <source>
        <dbReference type="Ensembl" id="ENSPMGP00000017076.1"/>
    </source>
</evidence>
<evidence type="ECO:0000256" key="3">
    <source>
        <dbReference type="ARBA" id="ARBA00022692"/>
    </source>
</evidence>
<accession>A0A3B4AL06</accession>
<dbReference type="AlphaFoldDB" id="A0A3B4AL06"/>
<feature type="domain" description="G-protein coupled receptors family 1 profile" evidence="11">
    <location>
        <begin position="73"/>
        <end position="335"/>
    </location>
</feature>
<dbReference type="Proteomes" id="UP000261520">
    <property type="component" value="Unplaced"/>
</dbReference>
<dbReference type="Gene3D" id="1.20.1070.10">
    <property type="entry name" value="Rhodopsin 7-helix transmembrane proteins"/>
    <property type="match status" value="1"/>
</dbReference>
<reference evidence="12" key="1">
    <citation type="submission" date="2025-08" db="UniProtKB">
        <authorList>
            <consortium name="Ensembl"/>
        </authorList>
    </citation>
    <scope>IDENTIFICATION</scope>
</reference>
<dbReference type="Pfam" id="PF00001">
    <property type="entry name" value="7tm_1"/>
    <property type="match status" value="1"/>
</dbReference>
<dbReference type="PROSITE" id="PS00237">
    <property type="entry name" value="G_PROTEIN_RECEP_F1_1"/>
    <property type="match status" value="1"/>
</dbReference>
<name>A0A3B4AL06_9GOBI</name>
<protein>
    <recommendedName>
        <fullName evidence="11">G-protein coupled receptors family 1 profile domain-containing protein</fullName>
    </recommendedName>
</protein>
<evidence type="ECO:0000259" key="11">
    <source>
        <dbReference type="PROSITE" id="PS50262"/>
    </source>
</evidence>
<sequence length="369" mass="42261">MAGLIHSSWVYRASALATMSPVPYISSITSLKRCFSFPSHWHADPHICPVKSFYQRILLPVAYSIVFFLGFGLNVRLLWCVFLRNSRRSNMITYLSNLAVADLLYVLSLPPLIISNSMGDLWPFGDFYCKATRFFFFVNLHCSMLFLTCVSAHRFIGVCYPLKAVCTKTRKFAFFTSASLWVLATAEILPTFYFSHTGVINNITVCFEMVSPGQFKMYFPYGLFLVIVGFLIPSMVVVACYCSVLKVLYKGTTINLNGISKTVDRDWRNKSLRTLLLVSLLFLICFLPYHVARTIYMFVRVYQPANCQLLNTVMISYKVWKPVVSLNCCVNPLLYFWGSGCNRARLRACLWRDRRVQPRVCVLDTGIRS</sequence>
<organism evidence="12 13">
    <name type="scientific">Periophthalmus magnuspinnatus</name>
    <dbReference type="NCBI Taxonomy" id="409849"/>
    <lineage>
        <taxon>Eukaryota</taxon>
        <taxon>Metazoa</taxon>
        <taxon>Chordata</taxon>
        <taxon>Craniata</taxon>
        <taxon>Vertebrata</taxon>
        <taxon>Euteleostomi</taxon>
        <taxon>Actinopterygii</taxon>
        <taxon>Neopterygii</taxon>
        <taxon>Teleostei</taxon>
        <taxon>Neoteleostei</taxon>
        <taxon>Acanthomorphata</taxon>
        <taxon>Gobiaria</taxon>
        <taxon>Gobiiformes</taxon>
        <taxon>Gobioidei</taxon>
        <taxon>Gobiidae</taxon>
        <taxon>Oxudercinae</taxon>
        <taxon>Periophthalmus</taxon>
    </lineage>
</organism>
<dbReference type="PANTHER" id="PTHR24231:SF25">
    <property type="entry name" value="G-PROTEIN COUPLED RECEPTORS FAMILY 1 PROFILE DOMAIN-CONTAINING PROTEIN"/>
    <property type="match status" value="1"/>
</dbReference>
<proteinExistence type="inferred from homology"/>
<feature type="transmembrane region" description="Helical" evidence="10">
    <location>
        <begin position="94"/>
        <end position="114"/>
    </location>
</feature>
<feature type="transmembrane region" description="Helical" evidence="10">
    <location>
        <begin position="134"/>
        <end position="160"/>
    </location>
</feature>
<evidence type="ECO:0000256" key="2">
    <source>
        <dbReference type="ARBA" id="ARBA00022475"/>
    </source>
</evidence>
<keyword evidence="3 9" id="KW-0812">Transmembrane</keyword>
<dbReference type="STRING" id="409849.ENSPMGP00000017076"/>
<evidence type="ECO:0000256" key="4">
    <source>
        <dbReference type="ARBA" id="ARBA00022989"/>
    </source>
</evidence>
<dbReference type="PROSITE" id="PS50262">
    <property type="entry name" value="G_PROTEIN_RECEP_F1_2"/>
    <property type="match status" value="1"/>
</dbReference>
<keyword evidence="4 10" id="KW-1133">Transmembrane helix</keyword>
<comment type="subcellular location">
    <subcellularLocation>
        <location evidence="1">Cell membrane</location>
        <topology evidence="1">Multi-pass membrane protein</topology>
    </subcellularLocation>
</comment>
<dbReference type="PANTHER" id="PTHR24231">
    <property type="entry name" value="PURINOCEPTOR-RELATED G-PROTEIN COUPLED RECEPTOR"/>
    <property type="match status" value="1"/>
</dbReference>
<keyword evidence="7 9" id="KW-0675">Receptor</keyword>
<feature type="transmembrane region" description="Helical" evidence="10">
    <location>
        <begin position="61"/>
        <end position="82"/>
    </location>
</feature>
<keyword evidence="13" id="KW-1185">Reference proteome</keyword>
<evidence type="ECO:0000256" key="1">
    <source>
        <dbReference type="ARBA" id="ARBA00004651"/>
    </source>
</evidence>
<evidence type="ECO:0000256" key="7">
    <source>
        <dbReference type="ARBA" id="ARBA00023170"/>
    </source>
</evidence>